<evidence type="ECO:0000256" key="1">
    <source>
        <dbReference type="SAM" id="SignalP"/>
    </source>
</evidence>
<protein>
    <submittedName>
        <fullName evidence="2">Uncharacterized protein</fullName>
    </submittedName>
</protein>
<dbReference type="EMBL" id="MU157851">
    <property type="protein sequence ID" value="KAF9528660.1"/>
    <property type="molecule type" value="Genomic_DNA"/>
</dbReference>
<dbReference type="AlphaFoldDB" id="A0A9P6EGK4"/>
<accession>A0A9P6EGK4</accession>
<keyword evidence="1" id="KW-0732">Signal</keyword>
<reference evidence="2" key="1">
    <citation type="submission" date="2020-11" db="EMBL/GenBank/DDBJ databases">
        <authorList>
            <consortium name="DOE Joint Genome Institute"/>
            <person name="Ahrendt S."/>
            <person name="Riley R."/>
            <person name="Andreopoulos W."/>
            <person name="Labutti K."/>
            <person name="Pangilinan J."/>
            <person name="Ruiz-Duenas F.J."/>
            <person name="Barrasa J.M."/>
            <person name="Sanchez-Garcia M."/>
            <person name="Camarero S."/>
            <person name="Miyauchi S."/>
            <person name="Serrano A."/>
            <person name="Linde D."/>
            <person name="Babiker R."/>
            <person name="Drula E."/>
            <person name="Ayuso-Fernandez I."/>
            <person name="Pacheco R."/>
            <person name="Padilla G."/>
            <person name="Ferreira P."/>
            <person name="Barriuso J."/>
            <person name="Kellner H."/>
            <person name="Castanera R."/>
            <person name="Alfaro M."/>
            <person name="Ramirez L."/>
            <person name="Pisabarro A.G."/>
            <person name="Kuo A."/>
            <person name="Tritt A."/>
            <person name="Lipzen A."/>
            <person name="He G."/>
            <person name="Yan M."/>
            <person name="Ng V."/>
            <person name="Cullen D."/>
            <person name="Martin F."/>
            <person name="Rosso M.-N."/>
            <person name="Henrissat B."/>
            <person name="Hibbett D."/>
            <person name="Martinez A.T."/>
            <person name="Grigoriev I.V."/>
        </authorList>
    </citation>
    <scope>NUCLEOTIDE SEQUENCE</scope>
    <source>
        <strain evidence="2">CBS 506.95</strain>
    </source>
</reference>
<dbReference type="Proteomes" id="UP000807306">
    <property type="component" value="Unassembled WGS sequence"/>
</dbReference>
<proteinExistence type="predicted"/>
<evidence type="ECO:0000313" key="2">
    <source>
        <dbReference type="EMBL" id="KAF9528660.1"/>
    </source>
</evidence>
<keyword evidence="3" id="KW-1185">Reference proteome</keyword>
<feature type="signal peptide" evidence="1">
    <location>
        <begin position="1"/>
        <end position="24"/>
    </location>
</feature>
<feature type="chain" id="PRO_5040301892" evidence="1">
    <location>
        <begin position="25"/>
        <end position="67"/>
    </location>
</feature>
<comment type="caution">
    <text evidence="2">The sequence shown here is derived from an EMBL/GenBank/DDBJ whole genome shotgun (WGS) entry which is preliminary data.</text>
</comment>
<name>A0A9P6EGK4_9AGAR</name>
<organism evidence="2 3">
    <name type="scientific">Crepidotus variabilis</name>
    <dbReference type="NCBI Taxonomy" id="179855"/>
    <lineage>
        <taxon>Eukaryota</taxon>
        <taxon>Fungi</taxon>
        <taxon>Dikarya</taxon>
        <taxon>Basidiomycota</taxon>
        <taxon>Agaricomycotina</taxon>
        <taxon>Agaricomycetes</taxon>
        <taxon>Agaricomycetidae</taxon>
        <taxon>Agaricales</taxon>
        <taxon>Agaricineae</taxon>
        <taxon>Crepidotaceae</taxon>
        <taxon>Crepidotus</taxon>
    </lineage>
</organism>
<evidence type="ECO:0000313" key="3">
    <source>
        <dbReference type="Proteomes" id="UP000807306"/>
    </source>
</evidence>
<sequence length="67" mass="6926">MHFSLPSMIVFAMMGICALPVTQALTRRGVCTQDNDGTTCSVPWLAVQGCCKSGTCVTASQPCAAAS</sequence>
<gene>
    <name evidence="2" type="ORF">CPB83DRAFT_854067</name>
</gene>